<protein>
    <submittedName>
        <fullName evidence="1">Chaperone modulator CbpM</fullName>
    </submittedName>
</protein>
<evidence type="ECO:0000313" key="2">
    <source>
        <dbReference type="Proteomes" id="UP000683442"/>
    </source>
</evidence>
<dbReference type="Gene3D" id="1.10.1660.10">
    <property type="match status" value="1"/>
</dbReference>
<proteinExistence type="predicted"/>
<accession>A0ABX8IFR3</accession>
<evidence type="ECO:0000313" key="1">
    <source>
        <dbReference type="EMBL" id="QWV12657.1"/>
    </source>
</evidence>
<organism evidence="1 2">
    <name type="scientific">Marinobacter adhaerens</name>
    <dbReference type="NCBI Taxonomy" id="1033846"/>
    <lineage>
        <taxon>Bacteria</taxon>
        <taxon>Pseudomonadati</taxon>
        <taxon>Pseudomonadota</taxon>
        <taxon>Gammaproteobacteria</taxon>
        <taxon>Pseudomonadales</taxon>
        <taxon>Marinobacteraceae</taxon>
        <taxon>Marinobacter</taxon>
    </lineage>
</organism>
<dbReference type="Pfam" id="PF13591">
    <property type="entry name" value="MerR_2"/>
    <property type="match status" value="1"/>
</dbReference>
<dbReference type="EMBL" id="CP076686">
    <property type="protein sequence ID" value="QWV12657.1"/>
    <property type="molecule type" value="Genomic_DNA"/>
</dbReference>
<keyword evidence="2" id="KW-1185">Reference proteome</keyword>
<gene>
    <name evidence="1" type="ORF">KQ249_18615</name>
</gene>
<name>A0ABX8IFR3_9GAMM</name>
<dbReference type="GeneID" id="78561480"/>
<sequence length="118" mass="13456">MSNKDHVLTVEVLDQSGSTFTLREICERGECHAEFVIKLVNFGIIAPLEDLPETVHWQFDIAALSRLRKARRLQRDLKMNLPGLAMSLELLDEVETMRRKVARLEQRLAQLSPDQGTG</sequence>
<reference evidence="1 2" key="1">
    <citation type="submission" date="2021-06" db="EMBL/GenBank/DDBJ databases">
        <title>Microbial metabolic specificity influences pelagic lipid remineralization.</title>
        <authorList>
            <person name="Behrendt L."/>
            <person name="Hunter J.E."/>
            <person name="Alcolombri U."/>
            <person name="Smriga S."/>
            <person name="Mincer T."/>
            <person name="Lowenstein D.P."/>
            <person name="Peaudecerf F.J."/>
            <person name="Fernandez V.I."/>
            <person name="Fredricks H."/>
            <person name="Almblad H."/>
            <person name="Harrison J.J."/>
            <person name="Stocker R."/>
            <person name="Van Mooy B.A.S."/>
        </authorList>
    </citation>
    <scope>NUCLEOTIDE SEQUENCE [LARGE SCALE GENOMIC DNA]</scope>
    <source>
        <strain evidence="1 2">HP15-B</strain>
    </source>
</reference>
<dbReference type="RefSeq" id="WP_014578160.1">
    <property type="nucleotide sequence ID" value="NZ_CP076686.1"/>
</dbReference>
<dbReference type="Proteomes" id="UP000683442">
    <property type="component" value="Chromosome"/>
</dbReference>